<keyword evidence="1" id="KW-1133">Transmembrane helix</keyword>
<comment type="caution">
    <text evidence="2">The sequence shown here is derived from an EMBL/GenBank/DDBJ whole genome shotgun (WGS) entry which is preliminary data.</text>
</comment>
<evidence type="ECO:0000313" key="2">
    <source>
        <dbReference type="EMBL" id="NYS92766.1"/>
    </source>
</evidence>
<protein>
    <submittedName>
        <fullName evidence="2">Uncharacterized protein</fullName>
    </submittedName>
</protein>
<sequence>MQTTGEQVLAVPARAVSRPARLGRGALAAAFSTFVALASHVLAGGAMPGLLGVLVPLVFATSASIALAGLRRSWLRLSVSVALSQLLFHTLFVVGAASSVTVAVVGGAGPHAGHGVDPVVLTVGSAASSATHAGHAGHGGLWMMLAHAAAAALTVVTLRRGEVVLARLTGLADRLVSFLLLPVVRLFVLPAHPRAALSGDEGVWVPAPLSVVRSCVVRRGPPAHALA</sequence>
<accession>A0A853EQE4</accession>
<reference evidence="2 3" key="1">
    <citation type="submission" date="2020-07" db="EMBL/GenBank/DDBJ databases">
        <title>MOT database genomes.</title>
        <authorList>
            <person name="Joseph S."/>
            <person name="Aduse-Opoku J."/>
            <person name="Hashim A."/>
            <person name="Wade W."/>
            <person name="Curtis M."/>
        </authorList>
    </citation>
    <scope>NUCLEOTIDE SEQUENCE [LARGE SCALE GENOMIC DNA]</scope>
    <source>
        <strain evidence="2 3">DSM 100099</strain>
    </source>
</reference>
<feature type="transmembrane region" description="Helical" evidence="1">
    <location>
        <begin position="49"/>
        <end position="70"/>
    </location>
</feature>
<gene>
    <name evidence="2" type="ORF">HZZ10_04385</name>
</gene>
<organism evidence="2 3">
    <name type="scientific">Sanguibacter inulinus</name>
    <dbReference type="NCBI Taxonomy" id="60922"/>
    <lineage>
        <taxon>Bacteria</taxon>
        <taxon>Bacillati</taxon>
        <taxon>Actinomycetota</taxon>
        <taxon>Actinomycetes</taxon>
        <taxon>Micrococcales</taxon>
        <taxon>Sanguibacteraceae</taxon>
        <taxon>Sanguibacter</taxon>
    </lineage>
</organism>
<feature type="transmembrane region" description="Helical" evidence="1">
    <location>
        <begin position="141"/>
        <end position="159"/>
    </location>
</feature>
<keyword evidence="3" id="KW-1185">Reference proteome</keyword>
<feature type="transmembrane region" description="Helical" evidence="1">
    <location>
        <begin position="82"/>
        <end position="105"/>
    </location>
</feature>
<dbReference type="AlphaFoldDB" id="A0A853EQE4"/>
<name>A0A853EQE4_9MICO</name>
<keyword evidence="1" id="KW-0472">Membrane</keyword>
<feature type="transmembrane region" description="Helical" evidence="1">
    <location>
        <begin position="22"/>
        <end position="43"/>
    </location>
</feature>
<proteinExistence type="predicted"/>
<dbReference type="Proteomes" id="UP000561011">
    <property type="component" value="Unassembled WGS sequence"/>
</dbReference>
<dbReference type="RefSeq" id="WP_179912561.1">
    <property type="nucleotide sequence ID" value="NZ_JACBYE010000007.1"/>
</dbReference>
<keyword evidence="1" id="KW-0812">Transmembrane</keyword>
<dbReference type="EMBL" id="JACBYE010000007">
    <property type="protein sequence ID" value="NYS92766.1"/>
    <property type="molecule type" value="Genomic_DNA"/>
</dbReference>
<evidence type="ECO:0000256" key="1">
    <source>
        <dbReference type="SAM" id="Phobius"/>
    </source>
</evidence>
<evidence type="ECO:0000313" key="3">
    <source>
        <dbReference type="Proteomes" id="UP000561011"/>
    </source>
</evidence>